<dbReference type="PANTHER" id="PTHR42732:SF1">
    <property type="entry name" value="BETA-MANNOSIDASE"/>
    <property type="match status" value="1"/>
</dbReference>
<sequence length="426" mass="47579">MLPLQSASGVVPVRVLRTGADYELQRGGKPYFIKGAAGVQRLNLIKEKGGNSVRIYTATYADVLMDRAQQSGLTVMFGLWMKPPYEKFDYYDPKAVAEQQEEVYRQVQRFKNHPALLMWNLGNELDNHNGDFKVYQIVNETAKMIHKLDPNHPVTTTITDGTYSIPSIAHLCTDIDVLTINVFTKLAEQPQRIADAGWKGPYIIGEFGGRGWWETPLTSWDAPLDQSGTAKAAFLQRGYTTTIAGRRSHCLGSYVLYWGNRFEQTDMWLSMFAPTGEKTPMVDMIEQLWTNRKPANEAPQVGPISLAGKQDVNDVALAPGTDYPASITASDPNGDSLRVEWKVTRDVDEFHTLPQNRTAPEAIPEAIRASQGVNAVVHTPTVRGAYRLLVNVYDGKGSVSNNSFPFFVGRPDHPDLGIHMPTYRRF</sequence>
<gene>
    <name evidence="2" type="ORF">GCM10022409_38030</name>
</gene>
<evidence type="ECO:0000259" key="1">
    <source>
        <dbReference type="Pfam" id="PF02836"/>
    </source>
</evidence>
<evidence type="ECO:0000313" key="3">
    <source>
        <dbReference type="Proteomes" id="UP001501469"/>
    </source>
</evidence>
<dbReference type="InterPro" id="IPR017853">
    <property type="entry name" value="GH"/>
</dbReference>
<dbReference type="InterPro" id="IPR051913">
    <property type="entry name" value="GH2_Domain-Containing"/>
</dbReference>
<dbReference type="PANTHER" id="PTHR42732">
    <property type="entry name" value="BETA-GALACTOSIDASE"/>
    <property type="match status" value="1"/>
</dbReference>
<dbReference type="Proteomes" id="UP001501469">
    <property type="component" value="Unassembled WGS sequence"/>
</dbReference>
<comment type="caution">
    <text evidence="2">The sequence shown here is derived from an EMBL/GenBank/DDBJ whole genome shotgun (WGS) entry which is preliminary data.</text>
</comment>
<dbReference type="InterPro" id="IPR006103">
    <property type="entry name" value="Glyco_hydro_2_cat"/>
</dbReference>
<feature type="domain" description="Glycoside hydrolase family 2 catalytic" evidence="1">
    <location>
        <begin position="43"/>
        <end position="207"/>
    </location>
</feature>
<dbReference type="Pfam" id="PF02836">
    <property type="entry name" value="Glyco_hydro_2_C"/>
    <property type="match status" value="1"/>
</dbReference>
<dbReference type="Gene3D" id="3.20.20.80">
    <property type="entry name" value="Glycosidases"/>
    <property type="match status" value="1"/>
</dbReference>
<dbReference type="EMBL" id="BAABDK010000029">
    <property type="protein sequence ID" value="GAA4048069.1"/>
    <property type="molecule type" value="Genomic_DNA"/>
</dbReference>
<protein>
    <submittedName>
        <fullName evidence="2">Glycoside hydrolase family 2 TIM barrel-domain containing protein</fullName>
    </submittedName>
</protein>
<proteinExistence type="predicted"/>
<dbReference type="SUPFAM" id="SSF51445">
    <property type="entry name" value="(Trans)glycosidases"/>
    <property type="match status" value="1"/>
</dbReference>
<evidence type="ECO:0000313" key="2">
    <source>
        <dbReference type="EMBL" id="GAA4048069.1"/>
    </source>
</evidence>
<organism evidence="2 3">
    <name type="scientific">Hymenobacter glaciei</name>
    <dbReference type="NCBI Taxonomy" id="877209"/>
    <lineage>
        <taxon>Bacteria</taxon>
        <taxon>Pseudomonadati</taxon>
        <taxon>Bacteroidota</taxon>
        <taxon>Cytophagia</taxon>
        <taxon>Cytophagales</taxon>
        <taxon>Hymenobacteraceae</taxon>
        <taxon>Hymenobacter</taxon>
    </lineage>
</organism>
<dbReference type="GO" id="GO:0016787">
    <property type="term" value="F:hydrolase activity"/>
    <property type="evidence" value="ECO:0007669"/>
    <property type="project" value="UniProtKB-KW"/>
</dbReference>
<name>A0ABP7UN22_9BACT</name>
<keyword evidence="2" id="KW-0378">Hydrolase</keyword>
<accession>A0ABP7UN22</accession>
<keyword evidence="3" id="KW-1185">Reference proteome</keyword>
<reference evidence="3" key="1">
    <citation type="journal article" date="2019" name="Int. J. Syst. Evol. Microbiol.">
        <title>The Global Catalogue of Microorganisms (GCM) 10K type strain sequencing project: providing services to taxonomists for standard genome sequencing and annotation.</title>
        <authorList>
            <consortium name="The Broad Institute Genomics Platform"/>
            <consortium name="The Broad Institute Genome Sequencing Center for Infectious Disease"/>
            <person name="Wu L."/>
            <person name="Ma J."/>
        </authorList>
    </citation>
    <scope>NUCLEOTIDE SEQUENCE [LARGE SCALE GENOMIC DNA]</scope>
    <source>
        <strain evidence="3">JCM 17225</strain>
    </source>
</reference>